<organism evidence="1 2">
    <name type="scientific">Dendrobium nobile</name>
    <name type="common">Orchid</name>
    <dbReference type="NCBI Taxonomy" id="94219"/>
    <lineage>
        <taxon>Eukaryota</taxon>
        <taxon>Viridiplantae</taxon>
        <taxon>Streptophyta</taxon>
        <taxon>Embryophyta</taxon>
        <taxon>Tracheophyta</taxon>
        <taxon>Spermatophyta</taxon>
        <taxon>Magnoliopsida</taxon>
        <taxon>Liliopsida</taxon>
        <taxon>Asparagales</taxon>
        <taxon>Orchidaceae</taxon>
        <taxon>Epidendroideae</taxon>
        <taxon>Malaxideae</taxon>
        <taxon>Dendrobiinae</taxon>
        <taxon>Dendrobium</taxon>
    </lineage>
</organism>
<evidence type="ECO:0000313" key="1">
    <source>
        <dbReference type="EMBL" id="KAI0493965.1"/>
    </source>
</evidence>
<dbReference type="Proteomes" id="UP000829196">
    <property type="component" value="Unassembled WGS sequence"/>
</dbReference>
<accession>A0A8T3AIB9</accession>
<name>A0A8T3AIB9_DENNO</name>
<keyword evidence="2" id="KW-1185">Reference proteome</keyword>
<evidence type="ECO:0000313" key="2">
    <source>
        <dbReference type="Proteomes" id="UP000829196"/>
    </source>
</evidence>
<dbReference type="EMBL" id="JAGYWB010000017">
    <property type="protein sequence ID" value="KAI0493965.1"/>
    <property type="molecule type" value="Genomic_DNA"/>
</dbReference>
<gene>
    <name evidence="1" type="ORF">KFK09_024095</name>
</gene>
<reference evidence="1" key="1">
    <citation type="journal article" date="2022" name="Front. Genet.">
        <title>Chromosome-Scale Assembly of the Dendrobium nobile Genome Provides Insights Into the Molecular Mechanism of the Biosynthesis of the Medicinal Active Ingredient of Dendrobium.</title>
        <authorList>
            <person name="Xu Q."/>
            <person name="Niu S.-C."/>
            <person name="Li K.-L."/>
            <person name="Zheng P.-J."/>
            <person name="Zhang X.-J."/>
            <person name="Jia Y."/>
            <person name="Liu Y."/>
            <person name="Niu Y.-X."/>
            <person name="Yu L.-H."/>
            <person name="Chen D.-F."/>
            <person name="Zhang G.-Q."/>
        </authorList>
    </citation>
    <scope>NUCLEOTIDE SEQUENCE</scope>
    <source>
        <tissue evidence="1">Leaf</tissue>
    </source>
</reference>
<sequence length="67" mass="7408">MKIDESRGGVQVCYGLEEIRDMEASGWSCGLREGKASAECCRRPGIASREEASGLEEFVRVGELREK</sequence>
<proteinExistence type="predicted"/>
<dbReference type="AlphaFoldDB" id="A0A8T3AIB9"/>
<protein>
    <submittedName>
        <fullName evidence="1">Uncharacterized protein</fullName>
    </submittedName>
</protein>
<comment type="caution">
    <text evidence="1">The sequence shown here is derived from an EMBL/GenBank/DDBJ whole genome shotgun (WGS) entry which is preliminary data.</text>
</comment>